<protein>
    <submittedName>
        <fullName evidence="1">Streptolysin associated protein SagC</fullName>
    </submittedName>
</protein>
<organism evidence="1 2">
    <name type="scientific">Brachyspira hyodysenteriae (strain ATCC 49526 / WA1)</name>
    <dbReference type="NCBI Taxonomy" id="565034"/>
    <lineage>
        <taxon>Bacteria</taxon>
        <taxon>Pseudomonadati</taxon>
        <taxon>Spirochaetota</taxon>
        <taxon>Spirochaetia</taxon>
        <taxon>Brachyspirales</taxon>
        <taxon>Brachyspiraceae</taxon>
        <taxon>Brachyspira</taxon>
    </lineage>
</organism>
<name>A0A3B6VJR8_BRAHW</name>
<dbReference type="AlphaFoldDB" id="A0A3B6VJR8"/>
<dbReference type="Proteomes" id="UP000001803">
    <property type="component" value="Chromosome"/>
</dbReference>
<gene>
    <name evidence="1" type="primary">sagC</name>
    <name evidence="1" type="ordered locus">BHWA1_02354</name>
</gene>
<proteinExistence type="predicted"/>
<dbReference type="SUPFAM" id="SSF69572">
    <property type="entry name" value="Activating enzymes of the ubiquitin-like proteins"/>
    <property type="match status" value="1"/>
</dbReference>
<evidence type="ECO:0000313" key="2">
    <source>
        <dbReference type="Proteomes" id="UP000001803"/>
    </source>
</evidence>
<reference evidence="1 2" key="1">
    <citation type="journal article" date="2009" name="PLoS ONE">
        <title>Genome sequence of the pathogenic intestinal spirochete Brachyspira hyodysenteriae reveals adaptations to its lifestyle in the porcine large intestine.</title>
        <authorList>
            <person name="Bellgard M.I."/>
            <person name="Wanchanthuek P."/>
            <person name="La T."/>
            <person name="Ryan K."/>
            <person name="Moolhuijzen P."/>
            <person name="Albertyn Z."/>
            <person name="Shaban B."/>
            <person name="Motro Y."/>
            <person name="Dunn D.S."/>
            <person name="Schibeci D."/>
            <person name="Hunter A."/>
            <person name="Barrero R."/>
            <person name="Phillips N.D."/>
            <person name="Hampson D.J."/>
        </authorList>
    </citation>
    <scope>NUCLEOTIDE SEQUENCE [LARGE SCALE GENOMIC DNA]</scope>
    <source>
        <strain evidence="2">ATCC 49526 / WA1</strain>
    </source>
</reference>
<dbReference type="Gene3D" id="3.40.50.720">
    <property type="entry name" value="NAD(P)-binding Rossmann-like Domain"/>
    <property type="match status" value="1"/>
</dbReference>
<dbReference type="InterPro" id="IPR035985">
    <property type="entry name" value="Ubiquitin-activating_enz"/>
</dbReference>
<dbReference type="GO" id="GO:0008641">
    <property type="term" value="F:ubiquitin-like modifier activating enzyme activity"/>
    <property type="evidence" value="ECO:0007669"/>
    <property type="project" value="InterPro"/>
</dbReference>
<dbReference type="KEGG" id="bhy:BHWA1_02354"/>
<accession>A0A3B6VJR8</accession>
<sequence length="367" mass="42459">MNKMDNKNIKLYDNVSVFFNSNDEIRFRKGIWNFEEATLGLNDLSDNIKEALIFFAKELFDDKLICFDDIVKKFSLNEKDSNFLDEIISSLIGNRFLEYDDKKNNMLNTVYEFIGEYFYDIPDESKVQKNKIMFITDNDRLKEYAKLTSEDLYMNVVMMDSDNIKDLEKANLTDTSDAIENIENYKELSKLFDGIACVVVSVEKPRLNLLRNINRLLLDKSIPIVISILDGPFLNITTIKGKETGCYECFENRVVARNESLSVYNKFVKQTMDFKLNSKKTYITPILQTFTSLALYEAFLFATIGRCKLAGRVINVYMPLIEIQIQDLLRVPFCPACGHISKAKYDEMYTSSRKIIENLSSKVIING</sequence>
<keyword evidence="2" id="KW-1185">Reference proteome</keyword>
<dbReference type="EMBL" id="CP001357">
    <property type="protein sequence ID" value="ACN84808.1"/>
    <property type="molecule type" value="Genomic_DNA"/>
</dbReference>
<evidence type="ECO:0000313" key="1">
    <source>
        <dbReference type="EMBL" id="ACN84808.1"/>
    </source>
</evidence>
<dbReference type="STRING" id="565034.BHWA1_02354"/>